<gene>
    <name evidence="1" type="ORF">BpHYR1_009545</name>
</gene>
<sequence length="89" mass="10547">MENLDDFGSVGRLNASKLSLECFAKALNQKSLAGLMKKKNSGLGLDLRLVTFNQLCFEWRKKYFLLNLEWFCQGFERKFFFETEHKHKY</sequence>
<evidence type="ECO:0000313" key="2">
    <source>
        <dbReference type="Proteomes" id="UP000276133"/>
    </source>
</evidence>
<organism evidence="1 2">
    <name type="scientific">Brachionus plicatilis</name>
    <name type="common">Marine rotifer</name>
    <name type="synonym">Brachionus muelleri</name>
    <dbReference type="NCBI Taxonomy" id="10195"/>
    <lineage>
        <taxon>Eukaryota</taxon>
        <taxon>Metazoa</taxon>
        <taxon>Spiralia</taxon>
        <taxon>Gnathifera</taxon>
        <taxon>Rotifera</taxon>
        <taxon>Eurotatoria</taxon>
        <taxon>Monogononta</taxon>
        <taxon>Pseudotrocha</taxon>
        <taxon>Ploima</taxon>
        <taxon>Brachionidae</taxon>
        <taxon>Brachionus</taxon>
    </lineage>
</organism>
<comment type="caution">
    <text evidence="1">The sequence shown here is derived from an EMBL/GenBank/DDBJ whole genome shotgun (WGS) entry which is preliminary data.</text>
</comment>
<dbReference type="Proteomes" id="UP000276133">
    <property type="component" value="Unassembled WGS sequence"/>
</dbReference>
<protein>
    <submittedName>
        <fullName evidence="1">Uncharacterized protein</fullName>
    </submittedName>
</protein>
<dbReference type="AlphaFoldDB" id="A0A3M7Q3B1"/>
<dbReference type="EMBL" id="REGN01007611">
    <property type="protein sequence ID" value="RNA05763.1"/>
    <property type="molecule type" value="Genomic_DNA"/>
</dbReference>
<proteinExistence type="predicted"/>
<reference evidence="1 2" key="1">
    <citation type="journal article" date="2018" name="Sci. Rep.">
        <title>Genomic signatures of local adaptation to the degree of environmental predictability in rotifers.</title>
        <authorList>
            <person name="Franch-Gras L."/>
            <person name="Hahn C."/>
            <person name="Garcia-Roger E.M."/>
            <person name="Carmona M.J."/>
            <person name="Serra M."/>
            <person name="Gomez A."/>
        </authorList>
    </citation>
    <scope>NUCLEOTIDE SEQUENCE [LARGE SCALE GENOMIC DNA]</scope>
    <source>
        <strain evidence="1">HYR1</strain>
    </source>
</reference>
<name>A0A3M7Q3B1_BRAPC</name>
<accession>A0A3M7Q3B1</accession>
<keyword evidence="2" id="KW-1185">Reference proteome</keyword>
<evidence type="ECO:0000313" key="1">
    <source>
        <dbReference type="EMBL" id="RNA05763.1"/>
    </source>
</evidence>